<accession>A0A2J6QCT7</accession>
<dbReference type="EMBL" id="KZ613473">
    <property type="protein sequence ID" value="PMD24048.1"/>
    <property type="molecule type" value="Genomic_DNA"/>
</dbReference>
<dbReference type="Gene3D" id="3.30.465.10">
    <property type="match status" value="1"/>
</dbReference>
<dbReference type="InterPro" id="IPR016167">
    <property type="entry name" value="FAD-bd_PCMH_sub1"/>
</dbReference>
<dbReference type="PROSITE" id="PS51387">
    <property type="entry name" value="FAD_PCMH"/>
    <property type="match status" value="1"/>
</dbReference>
<dbReference type="InterPro" id="IPR016169">
    <property type="entry name" value="FAD-bd_PCMH_sub2"/>
</dbReference>
<proteinExistence type="inferred from homology"/>
<organism evidence="7 8">
    <name type="scientific">Hyaloscypha hepaticicola</name>
    <dbReference type="NCBI Taxonomy" id="2082293"/>
    <lineage>
        <taxon>Eukaryota</taxon>
        <taxon>Fungi</taxon>
        <taxon>Dikarya</taxon>
        <taxon>Ascomycota</taxon>
        <taxon>Pezizomycotina</taxon>
        <taxon>Leotiomycetes</taxon>
        <taxon>Helotiales</taxon>
        <taxon>Hyaloscyphaceae</taxon>
        <taxon>Hyaloscypha</taxon>
    </lineage>
</organism>
<dbReference type="GO" id="GO:0016491">
    <property type="term" value="F:oxidoreductase activity"/>
    <property type="evidence" value="ECO:0007669"/>
    <property type="project" value="UniProtKB-KW"/>
</dbReference>
<feature type="region of interest" description="Disordered" evidence="5">
    <location>
        <begin position="1"/>
        <end position="25"/>
    </location>
</feature>
<feature type="compositionally biased region" description="Polar residues" evidence="5">
    <location>
        <begin position="1"/>
        <end position="17"/>
    </location>
</feature>
<evidence type="ECO:0000256" key="4">
    <source>
        <dbReference type="ARBA" id="ARBA00023002"/>
    </source>
</evidence>
<protein>
    <submittedName>
        <fullName evidence="7">FAD-binding domain-containing protein</fullName>
    </submittedName>
</protein>
<dbReference type="GO" id="GO:0071949">
    <property type="term" value="F:FAD binding"/>
    <property type="evidence" value="ECO:0007669"/>
    <property type="project" value="InterPro"/>
</dbReference>
<reference evidence="7 8" key="1">
    <citation type="submission" date="2016-05" db="EMBL/GenBank/DDBJ databases">
        <title>A degradative enzymes factory behind the ericoid mycorrhizal symbiosis.</title>
        <authorList>
            <consortium name="DOE Joint Genome Institute"/>
            <person name="Martino E."/>
            <person name="Morin E."/>
            <person name="Grelet G."/>
            <person name="Kuo A."/>
            <person name="Kohler A."/>
            <person name="Daghino S."/>
            <person name="Barry K."/>
            <person name="Choi C."/>
            <person name="Cichocki N."/>
            <person name="Clum A."/>
            <person name="Copeland A."/>
            <person name="Hainaut M."/>
            <person name="Haridas S."/>
            <person name="Labutti K."/>
            <person name="Lindquist E."/>
            <person name="Lipzen A."/>
            <person name="Khouja H.-R."/>
            <person name="Murat C."/>
            <person name="Ohm R."/>
            <person name="Olson A."/>
            <person name="Spatafora J."/>
            <person name="Veneault-Fourrey C."/>
            <person name="Henrissat B."/>
            <person name="Grigoriev I."/>
            <person name="Martin F."/>
            <person name="Perotto S."/>
        </authorList>
    </citation>
    <scope>NUCLEOTIDE SEQUENCE [LARGE SCALE GENOMIC DNA]</scope>
    <source>
        <strain evidence="7 8">UAMH 7357</strain>
    </source>
</reference>
<dbReference type="SUPFAM" id="SSF55103">
    <property type="entry name" value="FAD-linked oxidases, C-terminal domain"/>
    <property type="match status" value="1"/>
</dbReference>
<evidence type="ECO:0000313" key="8">
    <source>
        <dbReference type="Proteomes" id="UP000235672"/>
    </source>
</evidence>
<dbReference type="SUPFAM" id="SSF56176">
    <property type="entry name" value="FAD-binding/transporter-associated domain-like"/>
    <property type="match status" value="1"/>
</dbReference>
<dbReference type="Gene3D" id="3.40.462.20">
    <property type="match status" value="1"/>
</dbReference>
<dbReference type="InterPro" id="IPR050416">
    <property type="entry name" value="FAD-linked_Oxidoreductase"/>
</dbReference>
<dbReference type="OrthoDB" id="415825at2759"/>
<keyword evidence="4" id="KW-0560">Oxidoreductase</keyword>
<evidence type="ECO:0000256" key="2">
    <source>
        <dbReference type="ARBA" id="ARBA00022630"/>
    </source>
</evidence>
<sequence length="480" mass="51946">MEATSPDSLAGTTHRTTPSPPGSSAALIERETPILSPLLASSPRPLSPDLKIYTLSDPTFKTLNTYFHLDLSPQPLAILRPTSSEQVSHIISFATSNEIPFTVRCGGHDSWGRSAVSGALIIDLRELDEITLSPDRKSVRIGGGVISGNLTNFLAPHGLVAVQGGCSSVGYTNWAATGGYGTLNGRFGMGCDQIFGARIVNGKGEVVDANEEMLWGLRGGGCNFGVVVSLDVKVYSLEKMLAGLVAFPITEAREVLLKYGEVIKDGCPDAYGGLMGLMAIPGVGTVLMFMFNWAREDLEAGWQFLEKLRGLGKVVMDTVKETTLASWTEVGKAFSPTFIYTNIRTAYVKELSDPFIDLLLKHIEKIPAGTKAMFIVHVVHGQAARPVLSSCFGMREPHIWVGIHGQTLDKSNSHEAYAWSDAVVEDLKAAGLMMNGGYVGLMEGNEPVDECFGDNWERLKELKKNLDPKLDFKHTVPSLL</sequence>
<dbReference type="InterPro" id="IPR036318">
    <property type="entry name" value="FAD-bd_PCMH-like_sf"/>
</dbReference>
<evidence type="ECO:0000259" key="6">
    <source>
        <dbReference type="PROSITE" id="PS51387"/>
    </source>
</evidence>
<dbReference type="PANTHER" id="PTHR42973:SF7">
    <property type="entry name" value="FAD-BINDING PCMH-TYPE DOMAIN-CONTAINING PROTEIN"/>
    <property type="match status" value="1"/>
</dbReference>
<keyword evidence="2" id="KW-0285">Flavoprotein</keyword>
<name>A0A2J6QCT7_9HELO</name>
<dbReference type="Proteomes" id="UP000235672">
    <property type="component" value="Unassembled WGS sequence"/>
</dbReference>
<dbReference type="AlphaFoldDB" id="A0A2J6QCT7"/>
<dbReference type="InterPro" id="IPR016164">
    <property type="entry name" value="FAD-linked_Oxase-like_C"/>
</dbReference>
<dbReference type="InterPro" id="IPR016166">
    <property type="entry name" value="FAD-bd_PCMH"/>
</dbReference>
<dbReference type="InterPro" id="IPR006094">
    <property type="entry name" value="Oxid_FAD_bind_N"/>
</dbReference>
<dbReference type="PANTHER" id="PTHR42973">
    <property type="entry name" value="BINDING OXIDOREDUCTASE, PUTATIVE (AFU_ORTHOLOGUE AFUA_1G17690)-RELATED"/>
    <property type="match status" value="1"/>
</dbReference>
<dbReference type="Gene3D" id="3.30.43.10">
    <property type="entry name" value="Uridine Diphospho-n-acetylenolpyruvylglucosamine Reductase, domain 2"/>
    <property type="match status" value="1"/>
</dbReference>
<keyword evidence="8" id="KW-1185">Reference proteome</keyword>
<dbReference type="Pfam" id="PF01565">
    <property type="entry name" value="FAD_binding_4"/>
    <property type="match status" value="1"/>
</dbReference>
<dbReference type="STRING" id="1745343.A0A2J6QCT7"/>
<evidence type="ECO:0000256" key="1">
    <source>
        <dbReference type="ARBA" id="ARBA00005466"/>
    </source>
</evidence>
<keyword evidence="3" id="KW-0274">FAD</keyword>
<gene>
    <name evidence="7" type="ORF">NA56DRAFT_621274</name>
</gene>
<evidence type="ECO:0000256" key="5">
    <source>
        <dbReference type="SAM" id="MobiDB-lite"/>
    </source>
</evidence>
<evidence type="ECO:0000313" key="7">
    <source>
        <dbReference type="EMBL" id="PMD24048.1"/>
    </source>
</evidence>
<evidence type="ECO:0000256" key="3">
    <source>
        <dbReference type="ARBA" id="ARBA00022827"/>
    </source>
</evidence>
<comment type="similarity">
    <text evidence="1">Belongs to the oxygen-dependent FAD-linked oxidoreductase family.</text>
</comment>
<feature type="domain" description="FAD-binding PCMH-type" evidence="6">
    <location>
        <begin position="71"/>
        <end position="237"/>
    </location>
</feature>